<evidence type="ECO:0000313" key="14">
    <source>
        <dbReference type="Proteomes" id="UP000092713"/>
    </source>
</evidence>
<keyword evidence="2" id="KW-0813">Transport</keyword>
<dbReference type="GO" id="GO:0034707">
    <property type="term" value="C:chloride channel complex"/>
    <property type="evidence" value="ECO:0007669"/>
    <property type="project" value="UniProtKB-KW"/>
</dbReference>
<keyword evidence="3 11" id="KW-0812">Transmembrane</keyword>
<feature type="transmembrane region" description="Helical" evidence="11">
    <location>
        <begin position="230"/>
        <end position="252"/>
    </location>
</feature>
<dbReference type="PANTHER" id="PTHR43427:SF6">
    <property type="entry name" value="CHLORIDE CHANNEL PROTEIN CLC-E"/>
    <property type="match status" value="1"/>
</dbReference>
<keyword evidence="7" id="KW-0869">Chloride channel</keyword>
<feature type="transmembrane region" description="Helical" evidence="11">
    <location>
        <begin position="165"/>
        <end position="189"/>
    </location>
</feature>
<feature type="transmembrane region" description="Helical" evidence="11">
    <location>
        <begin position="337"/>
        <end position="356"/>
    </location>
</feature>
<dbReference type="GO" id="GO:0005254">
    <property type="term" value="F:chloride channel activity"/>
    <property type="evidence" value="ECO:0007669"/>
    <property type="project" value="UniProtKB-KW"/>
</dbReference>
<dbReference type="SUPFAM" id="SSF81340">
    <property type="entry name" value="Clc chloride channel"/>
    <property type="match status" value="1"/>
</dbReference>
<gene>
    <name evidence="13" type="ORF">ASR47_1006219</name>
</gene>
<evidence type="ECO:0000256" key="10">
    <source>
        <dbReference type="PROSITE-ProRule" id="PRU00703"/>
    </source>
</evidence>
<dbReference type="InterPro" id="IPR001807">
    <property type="entry name" value="ClC"/>
</dbReference>
<dbReference type="Pfam" id="PF00654">
    <property type="entry name" value="Voltage_CLC"/>
    <property type="match status" value="1"/>
</dbReference>
<dbReference type="InterPro" id="IPR014743">
    <property type="entry name" value="Cl-channel_core"/>
</dbReference>
<keyword evidence="8" id="KW-0868">Chloride</keyword>
<keyword evidence="10" id="KW-0129">CBS domain</keyword>
<feature type="transmembrane region" description="Helical" evidence="11">
    <location>
        <begin position="363"/>
        <end position="388"/>
    </location>
</feature>
<dbReference type="Gene3D" id="1.10.3080.10">
    <property type="entry name" value="Clc chloride channel"/>
    <property type="match status" value="1"/>
</dbReference>
<feature type="transmembrane region" description="Helical" evidence="11">
    <location>
        <begin position="201"/>
        <end position="218"/>
    </location>
</feature>
<dbReference type="Proteomes" id="UP000092713">
    <property type="component" value="Unassembled WGS sequence"/>
</dbReference>
<reference evidence="13 14" key="1">
    <citation type="submission" date="2016-04" db="EMBL/GenBank/DDBJ databases">
        <title>Draft genome sequence of Janthinobacterium psychrotolerans sp. nov., isolated from freshwater sediments in Denmark.</title>
        <authorList>
            <person name="Gong X."/>
            <person name="Skrivergaard S."/>
            <person name="Korsgaard B.S."/>
            <person name="Schreiber L."/>
            <person name="Marshall I.P."/>
            <person name="Finster K."/>
            <person name="Schramm A."/>
        </authorList>
    </citation>
    <scope>NUCLEOTIDE SEQUENCE [LARGE SCALE GENOMIC DNA]</scope>
    <source>
        <strain evidence="13 14">S3-2</strain>
    </source>
</reference>
<dbReference type="AlphaFoldDB" id="A0A1A7C0T6"/>
<dbReference type="PRINTS" id="PR00762">
    <property type="entry name" value="CLCHANNEL"/>
</dbReference>
<accession>A0A1A7C0T6</accession>
<dbReference type="RefSeq" id="WP_065308850.1">
    <property type="nucleotide sequence ID" value="NZ_LOCQ01000057.1"/>
</dbReference>
<dbReference type="CDD" id="cd00400">
    <property type="entry name" value="Voltage_gated_ClC"/>
    <property type="match status" value="1"/>
</dbReference>
<dbReference type="InterPro" id="IPR046342">
    <property type="entry name" value="CBS_dom_sf"/>
</dbReference>
<keyword evidence="14" id="KW-1185">Reference proteome</keyword>
<evidence type="ECO:0000256" key="9">
    <source>
        <dbReference type="ARBA" id="ARBA00023303"/>
    </source>
</evidence>
<evidence type="ECO:0000259" key="12">
    <source>
        <dbReference type="PROSITE" id="PS51371"/>
    </source>
</evidence>
<feature type="domain" description="CBS" evidence="12">
    <location>
        <begin position="449"/>
        <end position="508"/>
    </location>
</feature>
<feature type="transmembrane region" description="Helical" evidence="11">
    <location>
        <begin position="272"/>
        <end position="289"/>
    </location>
</feature>
<evidence type="ECO:0000256" key="8">
    <source>
        <dbReference type="ARBA" id="ARBA00023214"/>
    </source>
</evidence>
<keyword evidence="6 11" id="KW-0472">Membrane</keyword>
<dbReference type="InterPro" id="IPR000644">
    <property type="entry name" value="CBS_dom"/>
</dbReference>
<dbReference type="Pfam" id="PF00571">
    <property type="entry name" value="CBS"/>
    <property type="match status" value="2"/>
</dbReference>
<feature type="transmembrane region" description="Helical" evidence="11">
    <location>
        <begin position="18"/>
        <end position="47"/>
    </location>
</feature>
<name>A0A1A7C0T6_9BURK</name>
<dbReference type="SUPFAM" id="SSF54631">
    <property type="entry name" value="CBS-domain pair"/>
    <property type="match status" value="1"/>
</dbReference>
<protein>
    <submittedName>
        <fullName evidence="13">H+/Cl-antiporter ClcA</fullName>
    </submittedName>
</protein>
<dbReference type="EMBL" id="LOCQ01000057">
    <property type="protein sequence ID" value="OBV38619.1"/>
    <property type="molecule type" value="Genomic_DNA"/>
</dbReference>
<evidence type="ECO:0000256" key="5">
    <source>
        <dbReference type="ARBA" id="ARBA00023065"/>
    </source>
</evidence>
<keyword evidence="5" id="KW-0406">Ion transport</keyword>
<dbReference type="STRING" id="1747903.ASR47_1006219"/>
<comment type="subcellular location">
    <subcellularLocation>
        <location evidence="1">Membrane</location>
        <topology evidence="1">Multi-pass membrane protein</topology>
    </subcellularLocation>
</comment>
<dbReference type="InterPro" id="IPR050368">
    <property type="entry name" value="ClC-type_chloride_channel"/>
</dbReference>
<evidence type="ECO:0000256" key="7">
    <source>
        <dbReference type="ARBA" id="ARBA00023173"/>
    </source>
</evidence>
<dbReference type="PROSITE" id="PS51371">
    <property type="entry name" value="CBS"/>
    <property type="match status" value="1"/>
</dbReference>
<dbReference type="OrthoDB" id="9767361at2"/>
<proteinExistence type="predicted"/>
<evidence type="ECO:0000256" key="3">
    <source>
        <dbReference type="ARBA" id="ARBA00022692"/>
    </source>
</evidence>
<evidence type="ECO:0000313" key="13">
    <source>
        <dbReference type="EMBL" id="OBV38619.1"/>
    </source>
</evidence>
<evidence type="ECO:0000256" key="6">
    <source>
        <dbReference type="ARBA" id="ARBA00023136"/>
    </source>
</evidence>
<comment type="caution">
    <text evidence="13">The sequence shown here is derived from an EMBL/GenBank/DDBJ whole genome shotgun (WGS) entry which is preliminary data.</text>
</comment>
<feature type="transmembrane region" description="Helical" evidence="11">
    <location>
        <begin position="394"/>
        <end position="416"/>
    </location>
</feature>
<dbReference type="CDD" id="cd02205">
    <property type="entry name" value="CBS_pair_SF"/>
    <property type="match status" value="1"/>
</dbReference>
<evidence type="ECO:0000256" key="1">
    <source>
        <dbReference type="ARBA" id="ARBA00004141"/>
    </source>
</evidence>
<feature type="transmembrane region" description="Helical" evidence="11">
    <location>
        <begin position="67"/>
        <end position="86"/>
    </location>
</feature>
<keyword evidence="4 11" id="KW-1133">Transmembrane helix</keyword>
<dbReference type="PATRIC" id="fig|1747903.4.peg.2170"/>
<evidence type="ECO:0000256" key="2">
    <source>
        <dbReference type="ARBA" id="ARBA00022448"/>
    </source>
</evidence>
<feature type="transmembrane region" description="Helical" evidence="11">
    <location>
        <begin position="309"/>
        <end position="331"/>
    </location>
</feature>
<dbReference type="PANTHER" id="PTHR43427">
    <property type="entry name" value="CHLORIDE CHANNEL PROTEIN CLC-E"/>
    <property type="match status" value="1"/>
</dbReference>
<organism evidence="13 14">
    <name type="scientific">Janthinobacterium psychrotolerans</name>
    <dbReference type="NCBI Taxonomy" id="1747903"/>
    <lineage>
        <taxon>Bacteria</taxon>
        <taxon>Pseudomonadati</taxon>
        <taxon>Pseudomonadota</taxon>
        <taxon>Betaproteobacteria</taxon>
        <taxon>Burkholderiales</taxon>
        <taxon>Oxalobacteraceae</taxon>
        <taxon>Janthinobacterium</taxon>
    </lineage>
</organism>
<dbReference type="Gene3D" id="3.10.580.10">
    <property type="entry name" value="CBS-domain"/>
    <property type="match status" value="1"/>
</dbReference>
<sequence length="587" mass="61944">MSNTIYDSRRDFDGQARLVLIASLAAVVGALSTVTAYVLLHAIHFFTNLFFFQKFSTAFMSPAGQALGAWVIGIPVLGGLLIGLIARYGTEQIRGHGIPEAIEAILFKKSMMSPKVAVLKPLASAIAIGSGGPFGAEGPIIMTGGAVGSLLAQHFHLSAGERKTLLVAGAVAGMTAVFGTPVAALLLAVELLLFELRPRSLAPVAIACVIAGFLRPLLIDSGPLFPLHTAVLPPSALLSCLIAGLLCGAMAWLLSTSLYKVEDLFHRLPVHWMWWPAIGGLAVGIGGYVQPRALGVGYDVIADLLNNHLAAGALLALLAVKAVIWLLALGSGTSGGVLAPLLMLGAGLGALLGPYLPGNEPAIWPLVFMAATLGGMMRAPIMAVAFAFELTYDVNALLPVMAASAVAYAFTVMFMHRSILTEKIARRGYHIYREYGIDPLERHSVAEVMSTQPVGIDADTPLAEALSSHFGSTQRHRAFPVTRDGALVGMLDRATLEQGMASDAGMTVGQLFGANMPVVALADETCRTLATRLAVHALERLPVVSDAHSLRLTGIVSRSDLVKPALGLDAEEQQRQTVRRVWPLTAR</sequence>
<evidence type="ECO:0000256" key="11">
    <source>
        <dbReference type="SAM" id="Phobius"/>
    </source>
</evidence>
<keyword evidence="9" id="KW-0407">Ion channel</keyword>
<evidence type="ECO:0000256" key="4">
    <source>
        <dbReference type="ARBA" id="ARBA00022989"/>
    </source>
</evidence>